<evidence type="ECO:0000259" key="2">
    <source>
        <dbReference type="SMART" id="SM00651"/>
    </source>
</evidence>
<dbReference type="SUPFAM" id="SSF50182">
    <property type="entry name" value="Sm-like ribonucleoproteins"/>
    <property type="match status" value="1"/>
</dbReference>
<dbReference type="Gene3D" id="2.30.30.100">
    <property type="match status" value="1"/>
</dbReference>
<dbReference type="PANTHER" id="PTHR10701">
    <property type="entry name" value="SMALL NUCLEAR RIBONUCLEOPROTEIN-ASSOCIATED PROTEIN B AND N"/>
    <property type="match status" value="1"/>
</dbReference>
<evidence type="ECO:0000313" key="3">
    <source>
        <dbReference type="EMBL" id="WWD05864.1"/>
    </source>
</evidence>
<sequence length="160" mass="17706">MALPNPPPCPPPPSSILYHLNSPPSTNGTTSTAPAPSLQSLLDRQLTITLLDRRTIIGYLICIDHDQNFILRDSEEYKPLYPKPIEQLSSEEIEKLDEVRRNRIDYWPRSDPDVVNSTDTALGRGWGGRSVGLVCIRGKDIGKVEVDKGVWKGLGGGMKD</sequence>
<dbReference type="InterPro" id="IPR001163">
    <property type="entry name" value="Sm_dom_euk/arc"/>
</dbReference>
<dbReference type="Proteomes" id="UP001358614">
    <property type="component" value="Chromosome 1"/>
</dbReference>
<dbReference type="PANTHER" id="PTHR10701:SF5">
    <property type="entry name" value="N-ALPHA-ACETYLTRANSFERASE 38, NATC AUXILIARY SUBUNIT"/>
    <property type="match status" value="1"/>
</dbReference>
<keyword evidence="4" id="KW-1185">Reference proteome</keyword>
<reference evidence="3 4" key="1">
    <citation type="submission" date="2024-01" db="EMBL/GenBank/DDBJ databases">
        <title>Comparative genomics of Cryptococcus and Kwoniella reveals pathogenesis evolution and contrasting modes of karyotype evolution via chromosome fusion or intercentromeric recombination.</title>
        <authorList>
            <person name="Coelho M.A."/>
            <person name="David-Palma M."/>
            <person name="Shea T."/>
            <person name="Bowers K."/>
            <person name="McGinley-Smith S."/>
            <person name="Mohammad A.W."/>
            <person name="Gnirke A."/>
            <person name="Yurkov A.M."/>
            <person name="Nowrousian M."/>
            <person name="Sun S."/>
            <person name="Cuomo C.A."/>
            <person name="Heitman J."/>
        </authorList>
    </citation>
    <scope>NUCLEOTIDE SEQUENCE [LARGE SCALE GENOMIC DNA]</scope>
    <source>
        <strain evidence="3 4">PYCC6329</strain>
    </source>
</reference>
<dbReference type="SMART" id="SM00651">
    <property type="entry name" value="Sm"/>
    <property type="match status" value="1"/>
</dbReference>
<dbReference type="RefSeq" id="XP_066083831.1">
    <property type="nucleotide sequence ID" value="XM_066227734.1"/>
</dbReference>
<protein>
    <recommendedName>
        <fullName evidence="2">Sm domain-containing protein</fullName>
    </recommendedName>
</protein>
<feature type="compositionally biased region" description="Low complexity" evidence="1">
    <location>
        <begin position="21"/>
        <end position="36"/>
    </location>
</feature>
<organism evidence="3 4">
    <name type="scientific">Kwoniella europaea PYCC6329</name>
    <dbReference type="NCBI Taxonomy" id="1423913"/>
    <lineage>
        <taxon>Eukaryota</taxon>
        <taxon>Fungi</taxon>
        <taxon>Dikarya</taxon>
        <taxon>Basidiomycota</taxon>
        <taxon>Agaricomycotina</taxon>
        <taxon>Tremellomycetes</taxon>
        <taxon>Tremellales</taxon>
        <taxon>Cryptococcaceae</taxon>
        <taxon>Kwoniella</taxon>
    </lineage>
</organism>
<feature type="region of interest" description="Disordered" evidence="1">
    <location>
        <begin position="1"/>
        <end position="36"/>
    </location>
</feature>
<proteinExistence type="predicted"/>
<dbReference type="Pfam" id="PF01423">
    <property type="entry name" value="LSM"/>
    <property type="match status" value="1"/>
</dbReference>
<feature type="domain" description="Sm" evidence="2">
    <location>
        <begin position="36"/>
        <end position="146"/>
    </location>
</feature>
<dbReference type="AlphaFoldDB" id="A0AAX4KII9"/>
<dbReference type="GeneID" id="91102750"/>
<name>A0AAX4KII9_9TREE</name>
<dbReference type="KEGG" id="ker:91102750"/>
<dbReference type="InterPro" id="IPR010920">
    <property type="entry name" value="LSM_dom_sf"/>
</dbReference>
<gene>
    <name evidence="3" type="ORF">V865_003948</name>
</gene>
<dbReference type="GO" id="GO:0032991">
    <property type="term" value="C:protein-containing complex"/>
    <property type="evidence" value="ECO:0007669"/>
    <property type="project" value="UniProtKB-ARBA"/>
</dbReference>
<dbReference type="EMBL" id="CP144089">
    <property type="protein sequence ID" value="WWD05864.1"/>
    <property type="molecule type" value="Genomic_DNA"/>
</dbReference>
<dbReference type="InterPro" id="IPR050914">
    <property type="entry name" value="snRNP_SmB/NAA38-like"/>
</dbReference>
<accession>A0AAX4KII9</accession>
<feature type="compositionally biased region" description="Pro residues" evidence="1">
    <location>
        <begin position="1"/>
        <end position="14"/>
    </location>
</feature>
<evidence type="ECO:0000313" key="4">
    <source>
        <dbReference type="Proteomes" id="UP001358614"/>
    </source>
</evidence>
<evidence type="ECO:0000256" key="1">
    <source>
        <dbReference type="SAM" id="MobiDB-lite"/>
    </source>
</evidence>